<evidence type="ECO:0000313" key="2">
    <source>
        <dbReference type="EMBL" id="CAF3703199.1"/>
    </source>
</evidence>
<reference evidence="1" key="1">
    <citation type="submission" date="2021-02" db="EMBL/GenBank/DDBJ databases">
        <authorList>
            <person name="Nowell W R."/>
        </authorList>
    </citation>
    <scope>NUCLEOTIDE SEQUENCE</scope>
</reference>
<comment type="caution">
    <text evidence="1">The sequence shown here is derived from an EMBL/GenBank/DDBJ whole genome shotgun (WGS) entry which is preliminary data.</text>
</comment>
<dbReference type="InterPro" id="IPR032675">
    <property type="entry name" value="LRR_dom_sf"/>
</dbReference>
<dbReference type="Proteomes" id="UP000663881">
    <property type="component" value="Unassembled WGS sequence"/>
</dbReference>
<sequence length="376" mass="44230">MLKRSQYSCIGVNKKLDRLARDITFTHSINLVTTLSNEHHNSILDRFCSLILQRIQHNIQCLTLDSLSVDRVLRIGNYSKLHKLSLVNLPIEMETVSNLKYFSLISFRETIEYDAKIVPLLRHMSKLEKLTLSLIVDRRNSFIDGHHLVNDILSKMSHLRIFIFNIITKRVIIDEEFLVTRDNILRPLIEKRCNAGCYTDYCTISDGQCHIFSLPFTLERMDVFTNKFPDSCLFMNVRHFAAGLIWRPFEHEFFAQISRAFPLLNKLEIHNILAQNKKITYQQDGYEQTSIIEFPHLTVLDLSGSSLDYVKQFLFDFYTRLPSLNTLHVEYQLLLFATQYFTEDAARANCLKVKHIFFNRKPKTYPENFRDYFPLL</sequence>
<organism evidence="1 3">
    <name type="scientific">Adineta steineri</name>
    <dbReference type="NCBI Taxonomy" id="433720"/>
    <lineage>
        <taxon>Eukaryota</taxon>
        <taxon>Metazoa</taxon>
        <taxon>Spiralia</taxon>
        <taxon>Gnathifera</taxon>
        <taxon>Rotifera</taxon>
        <taxon>Eurotatoria</taxon>
        <taxon>Bdelloidea</taxon>
        <taxon>Adinetida</taxon>
        <taxon>Adinetidae</taxon>
        <taxon>Adineta</taxon>
    </lineage>
</organism>
<name>A0A813S9L3_9BILA</name>
<dbReference type="EMBL" id="CAJOAY010000615">
    <property type="protein sequence ID" value="CAF3703199.1"/>
    <property type="molecule type" value="Genomic_DNA"/>
</dbReference>
<dbReference type="EMBL" id="CAJNON010000019">
    <property type="protein sequence ID" value="CAF0793172.1"/>
    <property type="molecule type" value="Genomic_DNA"/>
</dbReference>
<dbReference type="OrthoDB" id="10001945at2759"/>
<proteinExistence type="predicted"/>
<protein>
    <submittedName>
        <fullName evidence="1">Uncharacterized protein</fullName>
    </submittedName>
</protein>
<accession>A0A813S9L3</accession>
<dbReference type="Proteomes" id="UP000663891">
    <property type="component" value="Unassembled WGS sequence"/>
</dbReference>
<dbReference type="Gene3D" id="3.80.10.10">
    <property type="entry name" value="Ribonuclease Inhibitor"/>
    <property type="match status" value="1"/>
</dbReference>
<gene>
    <name evidence="2" type="ORF">OKA104_LOCUS12645</name>
    <name evidence="1" type="ORF">VCS650_LOCUS3607</name>
</gene>
<evidence type="ECO:0000313" key="1">
    <source>
        <dbReference type="EMBL" id="CAF0793172.1"/>
    </source>
</evidence>
<evidence type="ECO:0000313" key="3">
    <source>
        <dbReference type="Proteomes" id="UP000663891"/>
    </source>
</evidence>
<dbReference type="AlphaFoldDB" id="A0A813S9L3"/>
<dbReference type="SUPFAM" id="SSF52047">
    <property type="entry name" value="RNI-like"/>
    <property type="match status" value="1"/>
</dbReference>